<dbReference type="RefSeq" id="WP_012965574.1">
    <property type="nucleotide sequence ID" value="NC_013849.1"/>
</dbReference>
<dbReference type="InterPro" id="IPR022642">
    <property type="entry name" value="CheR_C"/>
</dbReference>
<dbReference type="InterPro" id="IPR029063">
    <property type="entry name" value="SAM-dependent_MTases_sf"/>
</dbReference>
<evidence type="ECO:0000313" key="7">
    <source>
        <dbReference type="EMBL" id="ADC65231.1"/>
    </source>
</evidence>
<accession>D3RXL8</accession>
<feature type="domain" description="CheR-type methyltransferase" evidence="6">
    <location>
        <begin position="1"/>
        <end position="255"/>
    </location>
</feature>
<dbReference type="InterPro" id="IPR022641">
    <property type="entry name" value="CheR_N"/>
</dbReference>
<dbReference type="SUPFAM" id="SSF47757">
    <property type="entry name" value="Chemotaxis receptor methyltransferase CheR, N-terminal domain"/>
    <property type="match status" value="1"/>
</dbReference>
<evidence type="ECO:0000256" key="1">
    <source>
        <dbReference type="ARBA" id="ARBA00001541"/>
    </source>
</evidence>
<dbReference type="PRINTS" id="PR00996">
    <property type="entry name" value="CHERMTFRASE"/>
</dbReference>
<dbReference type="InterPro" id="IPR036804">
    <property type="entry name" value="CheR_N_sf"/>
</dbReference>
<proteinExistence type="predicted"/>
<dbReference type="PIRSF" id="PIRSF000410">
    <property type="entry name" value="CheR"/>
    <property type="match status" value="1"/>
</dbReference>
<dbReference type="PANTHER" id="PTHR24422:SF10">
    <property type="entry name" value="CHEMOTAXIS PROTEIN METHYLTRANSFERASE 2"/>
    <property type="match status" value="1"/>
</dbReference>
<dbReference type="GO" id="GO:0008983">
    <property type="term" value="F:protein-glutamate O-methyltransferase activity"/>
    <property type="evidence" value="ECO:0007669"/>
    <property type="project" value="UniProtKB-EC"/>
</dbReference>
<evidence type="ECO:0000256" key="4">
    <source>
        <dbReference type="ARBA" id="ARBA00022679"/>
    </source>
</evidence>
<dbReference type="Pfam" id="PF03705">
    <property type="entry name" value="CheR_N"/>
    <property type="match status" value="1"/>
</dbReference>
<dbReference type="Gene3D" id="1.10.155.10">
    <property type="entry name" value="Chemotaxis receptor methyltransferase CheR, N-terminal domain"/>
    <property type="match status" value="1"/>
</dbReference>
<dbReference type="STRING" id="589924.Ferp_1072"/>
<dbReference type="EC" id="2.1.1.80" evidence="2"/>
<dbReference type="PANTHER" id="PTHR24422">
    <property type="entry name" value="CHEMOTAXIS PROTEIN METHYLTRANSFERASE"/>
    <property type="match status" value="1"/>
</dbReference>
<comment type="catalytic activity">
    <reaction evidence="1">
        <text>L-glutamyl-[protein] + S-adenosyl-L-methionine = [protein]-L-glutamate 5-O-methyl ester + S-adenosyl-L-homocysteine</text>
        <dbReference type="Rhea" id="RHEA:24452"/>
        <dbReference type="Rhea" id="RHEA-COMP:10208"/>
        <dbReference type="Rhea" id="RHEA-COMP:10311"/>
        <dbReference type="ChEBI" id="CHEBI:29973"/>
        <dbReference type="ChEBI" id="CHEBI:57856"/>
        <dbReference type="ChEBI" id="CHEBI:59789"/>
        <dbReference type="ChEBI" id="CHEBI:82795"/>
        <dbReference type="EC" id="2.1.1.80"/>
    </reaction>
</comment>
<dbReference type="CDD" id="cd02440">
    <property type="entry name" value="AdoMet_MTases"/>
    <property type="match status" value="1"/>
</dbReference>
<dbReference type="InterPro" id="IPR050903">
    <property type="entry name" value="Bact_Chemotaxis_MeTrfase"/>
</dbReference>
<keyword evidence="4 7" id="KW-0808">Transferase</keyword>
<evidence type="ECO:0000256" key="5">
    <source>
        <dbReference type="ARBA" id="ARBA00022691"/>
    </source>
</evidence>
<gene>
    <name evidence="7" type="ordered locus">Ferp_1072</name>
</gene>
<dbReference type="OrthoDB" id="10657at2157"/>
<dbReference type="Gene3D" id="3.40.50.150">
    <property type="entry name" value="Vaccinia Virus protein VP39"/>
    <property type="match status" value="1"/>
</dbReference>
<keyword evidence="8" id="KW-1185">Reference proteome</keyword>
<name>D3RXL8_FERPA</name>
<dbReference type="EMBL" id="CP001899">
    <property type="protein sequence ID" value="ADC65231.1"/>
    <property type="molecule type" value="Genomic_DNA"/>
</dbReference>
<evidence type="ECO:0000259" key="6">
    <source>
        <dbReference type="PROSITE" id="PS50123"/>
    </source>
</evidence>
<dbReference type="AlphaFoldDB" id="D3RXL8"/>
<keyword evidence="5" id="KW-0949">S-adenosyl-L-methionine</keyword>
<dbReference type="Pfam" id="PF01739">
    <property type="entry name" value="CheR"/>
    <property type="match status" value="1"/>
</dbReference>
<dbReference type="InterPro" id="IPR026024">
    <property type="entry name" value="Chemotaxis_MeTrfase_CheR"/>
</dbReference>
<dbReference type="KEGG" id="fpl:Ferp_1072"/>
<reference evidence="8" key="1">
    <citation type="submission" date="2010-02" db="EMBL/GenBank/DDBJ databases">
        <title>Complete sequence of Ferroglobus placidus DSM 10642.</title>
        <authorList>
            <consortium name="US DOE Joint Genome Institute"/>
            <person name="Lucas S."/>
            <person name="Copeland A."/>
            <person name="Lapidus A."/>
            <person name="Cheng J.-F."/>
            <person name="Bruce D."/>
            <person name="Goodwin L."/>
            <person name="Pitluck S."/>
            <person name="Saunders E."/>
            <person name="Brettin T."/>
            <person name="Detter J.C."/>
            <person name="Han C."/>
            <person name="Tapia R."/>
            <person name="Larimer F."/>
            <person name="Land M."/>
            <person name="Hauser L."/>
            <person name="Kyrpides N."/>
            <person name="Ivanova N."/>
            <person name="Holmes D."/>
            <person name="Lovley D."/>
            <person name="Kyrpides N."/>
            <person name="Anderson I.J."/>
            <person name="Woyke T."/>
        </authorList>
    </citation>
    <scope>NUCLEOTIDE SEQUENCE [LARGE SCALE GENOMIC DNA]</scope>
    <source>
        <strain evidence="8">DSM 10642 / AEDII12DO</strain>
    </source>
</reference>
<dbReference type="eggNOG" id="arCOG04402">
    <property type="taxonomic scope" value="Archaea"/>
</dbReference>
<evidence type="ECO:0000256" key="2">
    <source>
        <dbReference type="ARBA" id="ARBA00012534"/>
    </source>
</evidence>
<evidence type="ECO:0000313" key="8">
    <source>
        <dbReference type="Proteomes" id="UP000002613"/>
    </source>
</evidence>
<protein>
    <recommendedName>
        <fullName evidence="2">protein-glutamate O-methyltransferase</fullName>
        <ecNumber evidence="2">2.1.1.80</ecNumber>
    </recommendedName>
</protein>
<dbReference type="SUPFAM" id="SSF53335">
    <property type="entry name" value="S-adenosyl-L-methionine-dependent methyltransferases"/>
    <property type="match status" value="1"/>
</dbReference>
<sequence>MDLTFNSIINYVAKHSGINLGQYRESYIRRRIELRMKSVGCTNLEEYYKFLRKNGKKEVEKLINTIAINVTEFMRDVTPFEKFMDIVLKDIARKKENVRSNIIRIWSAGCANGEEPYTIAMCIYETLGKNWNFTIYATDIDEDSLEKGRVGIYEKQQLKNLKEEWIKKYFERDGEKFRVKGFLKKHIRFKRHDLTTEPPVSRFFDVIFCRNVVIYFNEDQKLKVFNDFYNALVTGGYLIIGKSETLPGEFKDKFEVVDIRDKIYKKI</sequence>
<evidence type="ECO:0000256" key="3">
    <source>
        <dbReference type="ARBA" id="ARBA00022603"/>
    </source>
</evidence>
<dbReference type="Proteomes" id="UP000002613">
    <property type="component" value="Chromosome"/>
</dbReference>
<dbReference type="SMART" id="SM00138">
    <property type="entry name" value="MeTrc"/>
    <property type="match status" value="1"/>
</dbReference>
<dbReference type="PROSITE" id="PS50123">
    <property type="entry name" value="CHER"/>
    <property type="match status" value="1"/>
</dbReference>
<organism evidence="7 8">
    <name type="scientific">Ferroglobus placidus (strain DSM 10642 / AEDII12DO)</name>
    <dbReference type="NCBI Taxonomy" id="589924"/>
    <lineage>
        <taxon>Archaea</taxon>
        <taxon>Methanobacteriati</taxon>
        <taxon>Methanobacteriota</taxon>
        <taxon>Archaeoglobi</taxon>
        <taxon>Archaeoglobales</taxon>
        <taxon>Archaeoglobaceae</taxon>
        <taxon>Ferroglobus</taxon>
    </lineage>
</organism>
<dbReference type="HOGENOM" id="CLU_025854_1_1_2"/>
<reference evidence="7 8" key="2">
    <citation type="journal article" date="2011" name="Stand. Genomic Sci.">
        <title>Complete genome sequence of Ferroglobus placidus AEDII12DO.</title>
        <authorList>
            <person name="Anderson I."/>
            <person name="Risso C."/>
            <person name="Holmes D."/>
            <person name="Lucas S."/>
            <person name="Copeland A."/>
            <person name="Lapidus A."/>
            <person name="Cheng J.F."/>
            <person name="Bruce D."/>
            <person name="Goodwin L."/>
            <person name="Pitluck S."/>
            <person name="Saunders E."/>
            <person name="Brettin T."/>
            <person name="Detter J.C."/>
            <person name="Han C."/>
            <person name="Tapia R."/>
            <person name="Larimer F."/>
            <person name="Land M."/>
            <person name="Hauser L."/>
            <person name="Woyke T."/>
            <person name="Lovley D."/>
            <person name="Kyrpides N."/>
            <person name="Ivanova N."/>
        </authorList>
    </citation>
    <scope>NUCLEOTIDE SEQUENCE [LARGE SCALE GENOMIC DNA]</scope>
    <source>
        <strain evidence="8">DSM 10642 / AEDII12DO</strain>
    </source>
</reference>
<keyword evidence="3 7" id="KW-0489">Methyltransferase</keyword>
<dbReference type="InterPro" id="IPR000780">
    <property type="entry name" value="CheR_MeTrfase"/>
</dbReference>
<dbReference type="GeneID" id="8778582"/>
<dbReference type="PaxDb" id="589924-Ferp_1072"/>
<dbReference type="GO" id="GO:0032259">
    <property type="term" value="P:methylation"/>
    <property type="evidence" value="ECO:0007669"/>
    <property type="project" value="UniProtKB-KW"/>
</dbReference>